<sequence>MAASNGEESLSSSMLSTMNPLLLSLASQGDCHGLNDYIRKMEATAAAAAFPNGNGSNNTMATQQAGSGAGAELGMDLEGVTHEGNTALHVVATCGDGPGYLSSAGAIYCSSQHLMLVQNNNGDTPLHCAVRAGHTQMVSRLINLVETDNSPSSASLEELLRKENCRKETAFHDAVRIGSEDIINKLFGYYSQLAGFLMDATGTSPLYLAVLLQRVDIAELLHRKTGGNLSYSGPNRQNALHAAVLQGQGTCATYFES</sequence>
<dbReference type="InterPro" id="IPR002110">
    <property type="entry name" value="Ankyrin_rpt"/>
</dbReference>
<dbReference type="SMART" id="SM00248">
    <property type="entry name" value="ANK"/>
    <property type="match status" value="3"/>
</dbReference>
<dbReference type="PANTHER" id="PTHR24121:SF25">
    <property type="entry name" value="PGG DOMAIN-CONTAINING PROTEIN"/>
    <property type="match status" value="1"/>
</dbReference>
<dbReference type="Proteomes" id="UP000026961">
    <property type="component" value="Chromosome 9"/>
</dbReference>
<dbReference type="HOGENOM" id="CLU_000134_36_0_1"/>
<dbReference type="PANTHER" id="PTHR24121">
    <property type="entry name" value="NO MECHANORECEPTOR POTENTIAL C, ISOFORM D-RELATED"/>
    <property type="match status" value="1"/>
</dbReference>
<dbReference type="Gramene" id="OGLUM09G08270.1">
    <property type="protein sequence ID" value="OGLUM09G08270.1"/>
    <property type="gene ID" value="OGLUM09G08270"/>
</dbReference>
<dbReference type="Gene3D" id="1.25.40.20">
    <property type="entry name" value="Ankyrin repeat-containing domain"/>
    <property type="match status" value="2"/>
</dbReference>
<dbReference type="AlphaFoldDB" id="A0A0E0B262"/>
<organism evidence="2">
    <name type="scientific">Oryza glumipatula</name>
    <dbReference type="NCBI Taxonomy" id="40148"/>
    <lineage>
        <taxon>Eukaryota</taxon>
        <taxon>Viridiplantae</taxon>
        <taxon>Streptophyta</taxon>
        <taxon>Embryophyta</taxon>
        <taxon>Tracheophyta</taxon>
        <taxon>Spermatophyta</taxon>
        <taxon>Magnoliopsida</taxon>
        <taxon>Liliopsida</taxon>
        <taxon>Poales</taxon>
        <taxon>Poaceae</taxon>
        <taxon>BOP clade</taxon>
        <taxon>Oryzoideae</taxon>
        <taxon>Oryzeae</taxon>
        <taxon>Oryzinae</taxon>
        <taxon>Oryza</taxon>
    </lineage>
</organism>
<reference evidence="2" key="1">
    <citation type="submission" date="2015-04" db="UniProtKB">
        <authorList>
            <consortium name="EnsemblPlants"/>
        </authorList>
    </citation>
    <scope>IDENTIFICATION</scope>
</reference>
<evidence type="ECO:0000313" key="3">
    <source>
        <dbReference type="Proteomes" id="UP000026961"/>
    </source>
</evidence>
<evidence type="ECO:0000313" key="2">
    <source>
        <dbReference type="EnsemblPlants" id="OGLUM09G08270.1"/>
    </source>
</evidence>
<dbReference type="Pfam" id="PF12796">
    <property type="entry name" value="Ank_2"/>
    <property type="match status" value="1"/>
</dbReference>
<dbReference type="STRING" id="40148.A0A0E0B262"/>
<feature type="repeat" description="ANK" evidence="1">
    <location>
        <begin position="121"/>
        <end position="143"/>
    </location>
</feature>
<protein>
    <submittedName>
        <fullName evidence="2">Uncharacterized protein</fullName>
    </submittedName>
</protein>
<dbReference type="PROSITE" id="PS50297">
    <property type="entry name" value="ANK_REP_REGION"/>
    <property type="match status" value="1"/>
</dbReference>
<name>A0A0E0B262_9ORYZ</name>
<dbReference type="eggNOG" id="ENOG502SWCJ">
    <property type="taxonomic scope" value="Eukaryota"/>
</dbReference>
<reference evidence="2" key="2">
    <citation type="submission" date="2018-05" db="EMBL/GenBank/DDBJ databases">
        <title>OgluRS3 (Oryza glumaepatula Reference Sequence Version 3).</title>
        <authorList>
            <person name="Zhang J."/>
            <person name="Kudrna D."/>
            <person name="Lee S."/>
            <person name="Talag J."/>
            <person name="Welchert J."/>
            <person name="Wing R.A."/>
        </authorList>
    </citation>
    <scope>NUCLEOTIDE SEQUENCE [LARGE SCALE GENOMIC DNA]</scope>
</reference>
<accession>A0A0E0B262</accession>
<evidence type="ECO:0000256" key="1">
    <source>
        <dbReference type="PROSITE-ProRule" id="PRU00023"/>
    </source>
</evidence>
<dbReference type="InterPro" id="IPR036770">
    <property type="entry name" value="Ankyrin_rpt-contain_sf"/>
</dbReference>
<dbReference type="SUPFAM" id="SSF48403">
    <property type="entry name" value="Ankyrin repeat"/>
    <property type="match status" value="1"/>
</dbReference>
<dbReference type="EnsemblPlants" id="OGLUM09G08270.1">
    <property type="protein sequence ID" value="OGLUM09G08270.1"/>
    <property type="gene ID" value="OGLUM09G08270"/>
</dbReference>
<dbReference type="PROSITE" id="PS50088">
    <property type="entry name" value="ANK_REPEAT"/>
    <property type="match status" value="1"/>
</dbReference>
<keyword evidence="1" id="KW-0040">ANK repeat</keyword>
<proteinExistence type="predicted"/>
<keyword evidence="3" id="KW-1185">Reference proteome</keyword>